<proteinExistence type="predicted"/>
<accession>A0A4R0G8D0</accession>
<dbReference type="AlphaFoldDB" id="A0A4R0G8D0"/>
<sequence>MPEALPKYIEISGELVDYLKYRNKLDDFSFHKYIREIEKLNDPLSEDYLKALACAANGRQEDAILFFEEALRLGIDTYALNYATYLSDYGTHKQLSALTKRLIGTYGCKTMLTFAWETNLFSGNIDQALIYAERFIDAADKKDAEKMKEDSVDIVIDTARFKESSSLTHEQYMFVAQSMLDIADNYNVRPASIAFVFVPEEKTASYIMTLKTNDVDVISDMNLDIAFSLAENDSLLGKNFSVWYQGLEEVDSHACN</sequence>
<evidence type="ECO:0000313" key="1">
    <source>
        <dbReference type="EMBL" id="TCB91211.1"/>
    </source>
</evidence>
<name>A0A4R0G8D0_9ENTR</name>
<reference evidence="1 2" key="1">
    <citation type="submission" date="2019-02" db="EMBL/GenBank/DDBJ databases">
        <title>The draft genome of Enterobacter spp. strains.</title>
        <authorList>
            <person name="Wang C."/>
            <person name="Feng Y."/>
            <person name="Zong Z."/>
        </authorList>
    </citation>
    <scope>NUCLEOTIDE SEQUENCE [LARGE SCALE GENOMIC DNA]</scope>
    <source>
        <strain evidence="1 2">WCHEW120002</strain>
    </source>
</reference>
<dbReference type="OrthoDB" id="6433133at2"/>
<gene>
    <name evidence="1" type="ORF">E0L20_16670</name>
</gene>
<dbReference type="Proteomes" id="UP000291424">
    <property type="component" value="Unassembled WGS sequence"/>
</dbReference>
<evidence type="ECO:0008006" key="3">
    <source>
        <dbReference type="Google" id="ProtNLM"/>
    </source>
</evidence>
<dbReference type="RefSeq" id="WP_131634924.1">
    <property type="nucleotide sequence ID" value="NZ_SJOO01000007.1"/>
</dbReference>
<protein>
    <recommendedName>
        <fullName evidence="3">Tetratricopeptide repeat protein</fullName>
    </recommendedName>
</protein>
<dbReference type="EMBL" id="SJOO01000007">
    <property type="protein sequence ID" value="TCB91211.1"/>
    <property type="molecule type" value="Genomic_DNA"/>
</dbReference>
<evidence type="ECO:0000313" key="2">
    <source>
        <dbReference type="Proteomes" id="UP000291424"/>
    </source>
</evidence>
<comment type="caution">
    <text evidence="1">The sequence shown here is derived from an EMBL/GenBank/DDBJ whole genome shotgun (WGS) entry which is preliminary data.</text>
</comment>
<organism evidence="1 2">
    <name type="scientific">Enterobacter wuhouensis</name>
    <dbReference type="NCBI Taxonomy" id="2529381"/>
    <lineage>
        <taxon>Bacteria</taxon>
        <taxon>Pseudomonadati</taxon>
        <taxon>Pseudomonadota</taxon>
        <taxon>Gammaproteobacteria</taxon>
        <taxon>Enterobacterales</taxon>
        <taxon>Enterobacteriaceae</taxon>
        <taxon>Enterobacter</taxon>
    </lineage>
</organism>